<feature type="chain" id="PRO_5037470622" description="Lipoprotein" evidence="2">
    <location>
        <begin position="22"/>
        <end position="412"/>
    </location>
</feature>
<feature type="signal peptide" evidence="2">
    <location>
        <begin position="1"/>
        <end position="21"/>
    </location>
</feature>
<dbReference type="EMBL" id="CP061799">
    <property type="protein sequence ID" value="QTA82305.1"/>
    <property type="molecule type" value="Genomic_DNA"/>
</dbReference>
<proteinExistence type="predicted"/>
<evidence type="ECO:0000313" key="4">
    <source>
        <dbReference type="Proteomes" id="UP000663720"/>
    </source>
</evidence>
<gene>
    <name evidence="3" type="ORF">dnl_46790</name>
</gene>
<organism evidence="3 4">
    <name type="scientific">Desulfonema limicola</name>
    <dbReference type="NCBI Taxonomy" id="45656"/>
    <lineage>
        <taxon>Bacteria</taxon>
        <taxon>Pseudomonadati</taxon>
        <taxon>Thermodesulfobacteriota</taxon>
        <taxon>Desulfobacteria</taxon>
        <taxon>Desulfobacterales</taxon>
        <taxon>Desulfococcaceae</taxon>
        <taxon>Desulfonema</taxon>
    </lineage>
</organism>
<feature type="compositionally biased region" description="Acidic residues" evidence="1">
    <location>
        <begin position="382"/>
        <end position="401"/>
    </location>
</feature>
<evidence type="ECO:0000256" key="1">
    <source>
        <dbReference type="SAM" id="MobiDB-lite"/>
    </source>
</evidence>
<feature type="compositionally biased region" description="Acidic residues" evidence="1">
    <location>
        <begin position="207"/>
        <end position="218"/>
    </location>
</feature>
<evidence type="ECO:0000313" key="3">
    <source>
        <dbReference type="EMBL" id="QTA82305.1"/>
    </source>
</evidence>
<evidence type="ECO:0000256" key="2">
    <source>
        <dbReference type="SAM" id="SignalP"/>
    </source>
</evidence>
<sequence length="412" mass="44184">MKNFTRALLAVTAIMFISVIAGCSSSSSSVEEEPDLSFYGQVIDGPIKNMMVYADINNNGIFDEGEPYTWSNKNGNFHLKGKKSKGFKKGVVIIGIGSPEAIDITTNIAFTGINKSIMDEPKTNPADAVAIVLSPLTTLAVEIGDQEVIKNNLNIQGDYNIFTFNSFAVINNPNSTPAEMKFAVNIQASIVKVMNIVETITYTIAGAEDDDDTSDDSSDDKSSKDDKKKQDVFSIALKMLSKEISKSDFRVENLESSVSILNIIESVISEVSTQNILKVNIEKVNVVKTIVVNQVIAVNQQINTSTANSSDSAADIMKNIAGVSIFINQVSANVQNAASTGSQEYIQIIVNNSNPVTINNNIVTIVKNTKINIDVNVSPGDDNYDDDDASDDDDTSDDDDASGTGASGGTQV</sequence>
<keyword evidence="4" id="KW-1185">Reference proteome</keyword>
<dbReference type="SUPFAM" id="SSF117074">
    <property type="entry name" value="Hypothetical protein PA1324"/>
    <property type="match status" value="1"/>
</dbReference>
<keyword evidence="2" id="KW-0732">Signal</keyword>
<reference evidence="3" key="1">
    <citation type="journal article" date="2021" name="Microb. Physiol.">
        <title>Proteogenomic Insights into the Physiology of Marine, Sulfate-Reducing, Filamentous Desulfonema limicola and Desulfonema magnum.</title>
        <authorList>
            <person name="Schnaars V."/>
            <person name="Wohlbrand L."/>
            <person name="Scheve S."/>
            <person name="Hinrichs C."/>
            <person name="Reinhardt R."/>
            <person name="Rabus R."/>
        </authorList>
    </citation>
    <scope>NUCLEOTIDE SEQUENCE</scope>
    <source>
        <strain evidence="3">5ac10</strain>
    </source>
</reference>
<dbReference type="KEGG" id="dli:dnl_46790"/>
<feature type="region of interest" description="Disordered" evidence="1">
    <location>
        <begin position="207"/>
        <end position="226"/>
    </location>
</feature>
<protein>
    <recommendedName>
        <fullName evidence="5">Lipoprotein</fullName>
    </recommendedName>
</protein>
<dbReference type="PROSITE" id="PS51257">
    <property type="entry name" value="PROKAR_LIPOPROTEIN"/>
    <property type="match status" value="1"/>
</dbReference>
<feature type="region of interest" description="Disordered" evidence="1">
    <location>
        <begin position="376"/>
        <end position="412"/>
    </location>
</feature>
<dbReference type="Proteomes" id="UP000663720">
    <property type="component" value="Chromosome"/>
</dbReference>
<evidence type="ECO:0008006" key="5">
    <source>
        <dbReference type="Google" id="ProtNLM"/>
    </source>
</evidence>
<dbReference type="RefSeq" id="WP_207688251.1">
    <property type="nucleotide sequence ID" value="NZ_CP061799.1"/>
</dbReference>
<accession>A0A975GI61</accession>
<name>A0A975GI61_9BACT</name>
<dbReference type="AlphaFoldDB" id="A0A975GI61"/>